<dbReference type="GO" id="GO:0016491">
    <property type="term" value="F:oxidoreductase activity"/>
    <property type="evidence" value="ECO:0007669"/>
    <property type="project" value="UniProtKB-KW"/>
</dbReference>
<dbReference type="InterPro" id="IPR050984">
    <property type="entry name" value="Gfo/Idh/MocA_domain"/>
</dbReference>
<dbReference type="PANTHER" id="PTHR22604">
    <property type="entry name" value="OXIDOREDUCTASES"/>
    <property type="match status" value="1"/>
</dbReference>
<comment type="similarity">
    <text evidence="1">Belongs to the Gfo/Idh/MocA family.</text>
</comment>
<dbReference type="InterPro" id="IPR036291">
    <property type="entry name" value="NAD(P)-bd_dom_sf"/>
</dbReference>
<sequence length="337" mass="37111">MAKDAIVWGILGAAKINDKVVVPMHNAPKCRVKGIASRNPEKARQAAAKYGLAVAYDSYEALLADPEIDAVYIPLPNHIHMEWAIKSVEAGKHVLCEKPIGLDAGQAEQLIAARDTYGRYIQEAFMVRTHPQWVKVRTLIEEGVIGELRAVTGGFTYHNTNPHDIRNHREMGGGGLLDIGCYPITTSRFVIGHEPRRVVATLECDPASEVDRLGSVIMDFDGVQASFFYSTQIHNYQRMQFHGTKGRIEVEIPFNAPNDRPTRLLVSERTSAGVDTERWLELPVCDQYGVAATAFAEAILSGGPQAIPLEDARANMRVIDAVFRSAQSGAWVSIPQP</sequence>
<organism evidence="5 6">
    <name type="scientific">Paraburkholderia dinghuensis</name>
    <dbReference type="NCBI Taxonomy" id="2305225"/>
    <lineage>
        <taxon>Bacteria</taxon>
        <taxon>Pseudomonadati</taxon>
        <taxon>Pseudomonadota</taxon>
        <taxon>Betaproteobacteria</taxon>
        <taxon>Burkholderiales</taxon>
        <taxon>Burkholderiaceae</taxon>
        <taxon>Paraburkholderia</taxon>
    </lineage>
</organism>
<dbReference type="AlphaFoldDB" id="A0A3N6NEX8"/>
<dbReference type="SUPFAM" id="SSF51735">
    <property type="entry name" value="NAD(P)-binding Rossmann-fold domains"/>
    <property type="match status" value="1"/>
</dbReference>
<dbReference type="OrthoDB" id="9801953at2"/>
<dbReference type="Pfam" id="PF01408">
    <property type="entry name" value="GFO_IDH_MocA"/>
    <property type="match status" value="1"/>
</dbReference>
<evidence type="ECO:0000313" key="5">
    <source>
        <dbReference type="EMBL" id="RQH07137.1"/>
    </source>
</evidence>
<name>A0A3N6NEX8_9BURK</name>
<dbReference type="Gene3D" id="3.40.50.720">
    <property type="entry name" value="NAD(P)-binding Rossmann-like Domain"/>
    <property type="match status" value="1"/>
</dbReference>
<proteinExistence type="inferred from homology"/>
<keyword evidence="6" id="KW-1185">Reference proteome</keyword>
<dbReference type="PANTHER" id="PTHR22604:SF105">
    <property type="entry name" value="TRANS-1,2-DIHYDROBENZENE-1,2-DIOL DEHYDROGENASE"/>
    <property type="match status" value="1"/>
</dbReference>
<reference evidence="5 6" key="1">
    <citation type="submission" date="2018-11" db="EMBL/GenBank/DDBJ databases">
        <title>Paraburkholderia sp. DHOA04, isolated from soil.</title>
        <authorList>
            <person name="Gao Z.-H."/>
            <person name="Qiu L.-H."/>
            <person name="Fu J.-C."/>
        </authorList>
    </citation>
    <scope>NUCLEOTIDE SEQUENCE [LARGE SCALE GENOMIC DNA]</scope>
    <source>
        <strain evidence="5 6">DHOA04</strain>
    </source>
</reference>
<feature type="domain" description="GFO/IDH/MocA-like oxidoreductase" evidence="4">
    <location>
        <begin position="134"/>
        <end position="249"/>
    </location>
</feature>
<accession>A0A3N6NEX8</accession>
<evidence type="ECO:0000259" key="4">
    <source>
        <dbReference type="Pfam" id="PF22725"/>
    </source>
</evidence>
<comment type="caution">
    <text evidence="5">The sequence shown here is derived from an EMBL/GenBank/DDBJ whole genome shotgun (WGS) entry which is preliminary data.</text>
</comment>
<evidence type="ECO:0000256" key="2">
    <source>
        <dbReference type="ARBA" id="ARBA00023002"/>
    </source>
</evidence>
<gene>
    <name evidence="5" type="ORF">D1Y85_10810</name>
</gene>
<evidence type="ECO:0000313" key="6">
    <source>
        <dbReference type="Proteomes" id="UP000272778"/>
    </source>
</evidence>
<dbReference type="EMBL" id="RQIS01000006">
    <property type="protein sequence ID" value="RQH07137.1"/>
    <property type="molecule type" value="Genomic_DNA"/>
</dbReference>
<dbReference type="RefSeq" id="WP_124151029.1">
    <property type="nucleotide sequence ID" value="NZ_RQIS01000006.1"/>
</dbReference>
<evidence type="ECO:0000256" key="1">
    <source>
        <dbReference type="ARBA" id="ARBA00010928"/>
    </source>
</evidence>
<dbReference type="Pfam" id="PF22725">
    <property type="entry name" value="GFO_IDH_MocA_C3"/>
    <property type="match status" value="1"/>
</dbReference>
<protein>
    <submittedName>
        <fullName evidence="5">Gfo/Idh/MocA family oxidoreductase</fullName>
    </submittedName>
</protein>
<dbReference type="Proteomes" id="UP000272778">
    <property type="component" value="Unassembled WGS sequence"/>
</dbReference>
<evidence type="ECO:0000259" key="3">
    <source>
        <dbReference type="Pfam" id="PF01408"/>
    </source>
</evidence>
<dbReference type="InterPro" id="IPR055170">
    <property type="entry name" value="GFO_IDH_MocA-like_dom"/>
</dbReference>
<dbReference type="GO" id="GO:0000166">
    <property type="term" value="F:nucleotide binding"/>
    <property type="evidence" value="ECO:0007669"/>
    <property type="project" value="InterPro"/>
</dbReference>
<dbReference type="InterPro" id="IPR000683">
    <property type="entry name" value="Gfo/Idh/MocA-like_OxRdtase_N"/>
</dbReference>
<dbReference type="SUPFAM" id="SSF55347">
    <property type="entry name" value="Glyceraldehyde-3-phosphate dehydrogenase-like, C-terminal domain"/>
    <property type="match status" value="1"/>
</dbReference>
<dbReference type="Gene3D" id="3.30.360.10">
    <property type="entry name" value="Dihydrodipicolinate Reductase, domain 2"/>
    <property type="match status" value="1"/>
</dbReference>
<feature type="domain" description="Gfo/Idh/MocA-like oxidoreductase N-terminal" evidence="3">
    <location>
        <begin position="8"/>
        <end position="122"/>
    </location>
</feature>
<keyword evidence="2" id="KW-0560">Oxidoreductase</keyword>